<sequence length="87" mass="9652">VASGRNMLEKMKGMQHLCSDKTSTDEVRRTIAIANTMMCGGSGSRIQIAAKGIIQDVDKEYFAILGHIIEGHVIWRKELLVFKCVSD</sequence>
<keyword evidence="2" id="KW-1185">Reference proteome</keyword>
<dbReference type="Proteomes" id="UP000554482">
    <property type="component" value="Unassembled WGS sequence"/>
</dbReference>
<evidence type="ECO:0000313" key="2">
    <source>
        <dbReference type="Proteomes" id="UP000554482"/>
    </source>
</evidence>
<evidence type="ECO:0000313" key="1">
    <source>
        <dbReference type="EMBL" id="KAF5185354.1"/>
    </source>
</evidence>
<dbReference type="AlphaFoldDB" id="A0A7J6VJT4"/>
<protein>
    <submittedName>
        <fullName evidence="1">Uncharacterized protein</fullName>
    </submittedName>
</protein>
<dbReference type="EMBL" id="JABWDY010030799">
    <property type="protein sequence ID" value="KAF5185354.1"/>
    <property type="molecule type" value="Genomic_DNA"/>
</dbReference>
<accession>A0A7J6VJT4</accession>
<comment type="caution">
    <text evidence="1">The sequence shown here is derived from an EMBL/GenBank/DDBJ whole genome shotgun (WGS) entry which is preliminary data.</text>
</comment>
<proteinExistence type="predicted"/>
<name>A0A7J6VJT4_THATH</name>
<feature type="non-terminal residue" evidence="1">
    <location>
        <position position="1"/>
    </location>
</feature>
<reference evidence="1 2" key="1">
    <citation type="submission" date="2020-06" db="EMBL/GenBank/DDBJ databases">
        <title>Transcriptomic and genomic resources for Thalictrum thalictroides and T. hernandezii: Facilitating candidate gene discovery in an emerging model plant lineage.</title>
        <authorList>
            <person name="Arias T."/>
            <person name="Riano-Pachon D.M."/>
            <person name="Di Stilio V.S."/>
        </authorList>
    </citation>
    <scope>NUCLEOTIDE SEQUENCE [LARGE SCALE GENOMIC DNA]</scope>
    <source>
        <strain evidence="2">cv. WT478/WT964</strain>
        <tissue evidence="1">Leaves</tissue>
    </source>
</reference>
<organism evidence="1 2">
    <name type="scientific">Thalictrum thalictroides</name>
    <name type="common">Rue-anemone</name>
    <name type="synonym">Anemone thalictroides</name>
    <dbReference type="NCBI Taxonomy" id="46969"/>
    <lineage>
        <taxon>Eukaryota</taxon>
        <taxon>Viridiplantae</taxon>
        <taxon>Streptophyta</taxon>
        <taxon>Embryophyta</taxon>
        <taxon>Tracheophyta</taxon>
        <taxon>Spermatophyta</taxon>
        <taxon>Magnoliopsida</taxon>
        <taxon>Ranunculales</taxon>
        <taxon>Ranunculaceae</taxon>
        <taxon>Thalictroideae</taxon>
        <taxon>Thalictrum</taxon>
    </lineage>
</organism>
<gene>
    <name evidence="1" type="ORF">FRX31_025060</name>
</gene>